<protein>
    <submittedName>
        <fullName evidence="1">Uncharacterized protein</fullName>
    </submittedName>
</protein>
<dbReference type="OrthoDB" id="10480485at2759"/>
<proteinExistence type="predicted"/>
<comment type="caution">
    <text evidence="1">The sequence shown here is derived from an EMBL/GenBank/DDBJ whole genome shotgun (WGS) entry which is preliminary data.</text>
</comment>
<dbReference type="EMBL" id="UYJE01007248">
    <property type="protein sequence ID" value="VDI52992.1"/>
    <property type="molecule type" value="Genomic_DNA"/>
</dbReference>
<dbReference type="Proteomes" id="UP000596742">
    <property type="component" value="Unassembled WGS sequence"/>
</dbReference>
<keyword evidence="2" id="KW-1185">Reference proteome</keyword>
<accession>A0A8B6FQ98</accession>
<gene>
    <name evidence="1" type="ORF">MGAL_10B082044</name>
</gene>
<dbReference type="AlphaFoldDB" id="A0A8B6FQ98"/>
<reference evidence="1" key="1">
    <citation type="submission" date="2018-11" db="EMBL/GenBank/DDBJ databases">
        <authorList>
            <person name="Alioto T."/>
            <person name="Alioto T."/>
        </authorList>
    </citation>
    <scope>NUCLEOTIDE SEQUENCE</scope>
</reference>
<evidence type="ECO:0000313" key="1">
    <source>
        <dbReference type="EMBL" id="VDI52992.1"/>
    </source>
</evidence>
<sequence length="150" mass="17093">MKSSKSLFNSVLIIKEFNVSDVNCKYTCACGFEKFTQMLKLDDLDIMYGEVKDLSELQDNRFTVEVEMKVYPVPNCSIVYKAKEYYASVKKVESTKTNKNVSELYTVTVTAALNVEPNELECSVNVICQVKPSKFFLVLETEICTGWLFS</sequence>
<organism evidence="1 2">
    <name type="scientific">Mytilus galloprovincialis</name>
    <name type="common">Mediterranean mussel</name>
    <dbReference type="NCBI Taxonomy" id="29158"/>
    <lineage>
        <taxon>Eukaryota</taxon>
        <taxon>Metazoa</taxon>
        <taxon>Spiralia</taxon>
        <taxon>Lophotrochozoa</taxon>
        <taxon>Mollusca</taxon>
        <taxon>Bivalvia</taxon>
        <taxon>Autobranchia</taxon>
        <taxon>Pteriomorphia</taxon>
        <taxon>Mytilida</taxon>
        <taxon>Mytiloidea</taxon>
        <taxon>Mytilidae</taxon>
        <taxon>Mytilinae</taxon>
        <taxon>Mytilus</taxon>
    </lineage>
</organism>
<name>A0A8B6FQ98_MYTGA</name>
<evidence type="ECO:0000313" key="2">
    <source>
        <dbReference type="Proteomes" id="UP000596742"/>
    </source>
</evidence>